<evidence type="ECO:0000313" key="3">
    <source>
        <dbReference type="Proteomes" id="UP001501285"/>
    </source>
</evidence>
<feature type="region of interest" description="Disordered" evidence="1">
    <location>
        <begin position="1"/>
        <end position="20"/>
    </location>
</feature>
<accession>A0ABN2TSP9</accession>
<keyword evidence="3" id="KW-1185">Reference proteome</keyword>
<name>A0ABN2TSP9_9MICO</name>
<gene>
    <name evidence="2" type="ORF">GCM10009740_02320</name>
</gene>
<evidence type="ECO:0000256" key="1">
    <source>
        <dbReference type="SAM" id="MobiDB-lite"/>
    </source>
</evidence>
<reference evidence="2 3" key="1">
    <citation type="journal article" date="2019" name="Int. J. Syst. Evol. Microbiol.">
        <title>The Global Catalogue of Microorganisms (GCM) 10K type strain sequencing project: providing services to taxonomists for standard genome sequencing and annotation.</title>
        <authorList>
            <consortium name="The Broad Institute Genomics Platform"/>
            <consortium name="The Broad Institute Genome Sequencing Center for Infectious Disease"/>
            <person name="Wu L."/>
            <person name="Ma J."/>
        </authorList>
    </citation>
    <scope>NUCLEOTIDE SEQUENCE [LARGE SCALE GENOMIC DNA]</scope>
    <source>
        <strain evidence="2 3">JCM 14283</strain>
    </source>
</reference>
<evidence type="ECO:0000313" key="2">
    <source>
        <dbReference type="EMBL" id="GAA2018160.1"/>
    </source>
</evidence>
<sequence length="58" mass="6336">MSKARESALMTPSTADPQWERKAKLALRAREAAAKSRRNKSASFRKGVGHSASIAIPR</sequence>
<dbReference type="Proteomes" id="UP001501285">
    <property type="component" value="Unassembled WGS sequence"/>
</dbReference>
<proteinExistence type="predicted"/>
<dbReference type="EMBL" id="BAAANB010000001">
    <property type="protein sequence ID" value="GAA2018160.1"/>
    <property type="molecule type" value="Genomic_DNA"/>
</dbReference>
<feature type="region of interest" description="Disordered" evidence="1">
    <location>
        <begin position="26"/>
        <end position="58"/>
    </location>
</feature>
<protein>
    <submittedName>
        <fullName evidence="2">Uncharacterized protein</fullName>
    </submittedName>
</protein>
<organism evidence="2 3">
    <name type="scientific">Terrabacter terrae</name>
    <dbReference type="NCBI Taxonomy" id="318434"/>
    <lineage>
        <taxon>Bacteria</taxon>
        <taxon>Bacillati</taxon>
        <taxon>Actinomycetota</taxon>
        <taxon>Actinomycetes</taxon>
        <taxon>Micrococcales</taxon>
        <taxon>Intrasporangiaceae</taxon>
        <taxon>Terrabacter</taxon>
    </lineage>
</organism>
<comment type="caution">
    <text evidence="2">The sequence shown here is derived from an EMBL/GenBank/DDBJ whole genome shotgun (WGS) entry which is preliminary data.</text>
</comment>